<sequence>MKIRMIKEYESGQTILCKGEIFVVRKFSMPLKYDAYQIIAGDHSGMEIPGFYCIELPEEKIYSETEYNELKEQLEKTKRELEEEKRDGALRMTIQEAVDAWFIEPSAGSDPKDAEILTKRILHAVVPFCKQA</sequence>
<evidence type="ECO:0000313" key="3">
    <source>
        <dbReference type="Proteomes" id="UP000032129"/>
    </source>
</evidence>
<organism evidence="2 3">
    <name type="scientific">Bacteriophage Lily</name>
    <dbReference type="NCBI Taxonomy" id="1589751"/>
    <lineage>
        <taxon>Viruses</taxon>
        <taxon>Duplodnaviria</taxon>
        <taxon>Heunggongvirae</taxon>
        <taxon>Uroviricota</taxon>
        <taxon>Caudoviricetes</taxon>
        <taxon>Lilyvirus</taxon>
        <taxon>Lilyvirus lily</taxon>
    </lineage>
</organism>
<name>A0A0C5AES7_9CAUD</name>
<evidence type="ECO:0000313" key="2">
    <source>
        <dbReference type="EMBL" id="AJK27779.1"/>
    </source>
</evidence>
<gene>
    <name evidence="2" type="ORF">LILY_55</name>
</gene>
<protein>
    <submittedName>
        <fullName evidence="2">Uncharacterized protein</fullName>
    </submittedName>
</protein>
<keyword evidence="3" id="KW-1185">Reference proteome</keyword>
<dbReference type="KEGG" id="vg:26629233"/>
<feature type="coiled-coil region" evidence="1">
    <location>
        <begin position="60"/>
        <end position="91"/>
    </location>
</feature>
<dbReference type="OrthoDB" id="20242at10239"/>
<dbReference type="GeneID" id="26629233"/>
<reference evidence="2 3" key="1">
    <citation type="journal article" date="2015" name="Genome Announc.">
        <title>Genome Sequences of Six Paenibacillus larvae Siphoviridae Phages.</title>
        <authorList>
            <person name="Carson S."/>
            <person name="Bruff E."/>
            <person name="DeFoor W."/>
            <person name="Dums J."/>
            <person name="Groth A."/>
            <person name="Hatfield T."/>
            <person name="Iyer A."/>
            <person name="Joshi K."/>
            <person name="McAdams S."/>
            <person name="Miles D."/>
            <person name="Miller D."/>
            <person name="Oufkir A."/>
            <person name="Raynor B."/>
            <person name="Riley S."/>
            <person name="Roland S."/>
            <person name="Rozier H."/>
            <person name="Talley S."/>
            <person name="Miller E.S."/>
        </authorList>
    </citation>
    <scope>NUCLEOTIDE SEQUENCE [LARGE SCALE GENOMIC DNA]</scope>
</reference>
<proteinExistence type="predicted"/>
<keyword evidence="1" id="KW-0175">Coiled coil</keyword>
<evidence type="ECO:0000256" key="1">
    <source>
        <dbReference type="SAM" id="Coils"/>
    </source>
</evidence>
<dbReference type="RefSeq" id="YP_009202261.1">
    <property type="nucleotide sequence ID" value="NC_028841.1"/>
</dbReference>
<accession>A0A0C5AES7</accession>
<dbReference type="EMBL" id="KP296792">
    <property type="protein sequence ID" value="AJK27779.1"/>
    <property type="molecule type" value="Genomic_DNA"/>
</dbReference>
<dbReference type="Proteomes" id="UP000032129">
    <property type="component" value="Segment"/>
</dbReference>